<gene>
    <name evidence="1" type="ORF">G3W61_30325</name>
</gene>
<dbReference type="EMBL" id="JAAGYU010001673">
    <property type="protein sequence ID" value="NEL80541.1"/>
    <property type="molecule type" value="Genomic_DNA"/>
</dbReference>
<dbReference type="GO" id="GO:0003723">
    <property type="term" value="F:RNA binding"/>
    <property type="evidence" value="ECO:0007669"/>
    <property type="project" value="InterPro"/>
</dbReference>
<dbReference type="Proteomes" id="UP000471082">
    <property type="component" value="Unassembled WGS sequence"/>
</dbReference>
<organism evidence="1 2">
    <name type="scientific">Xanthomonas perforans</name>
    <dbReference type="NCBI Taxonomy" id="442694"/>
    <lineage>
        <taxon>Bacteria</taxon>
        <taxon>Pseudomonadati</taxon>
        <taxon>Pseudomonadota</taxon>
        <taxon>Gammaproteobacteria</taxon>
        <taxon>Lysobacterales</taxon>
        <taxon>Lysobacteraceae</taxon>
        <taxon>Xanthomonas</taxon>
    </lineage>
</organism>
<comment type="caution">
    <text evidence="1">The sequence shown here is derived from an EMBL/GenBank/DDBJ whole genome shotgun (WGS) entry which is preliminary data.</text>
</comment>
<protein>
    <submittedName>
        <fullName evidence="1">16S rRNA pseudouridine(516) synthase</fullName>
    </submittedName>
</protein>
<name>A0A7X5SC51_XANPE</name>
<dbReference type="InterPro" id="IPR036986">
    <property type="entry name" value="S4_RNA-bd_sf"/>
</dbReference>
<accession>A0A7X5SC51</accession>
<dbReference type="AlphaFoldDB" id="A0A7X5SC51"/>
<dbReference type="Gene3D" id="3.10.290.10">
    <property type="entry name" value="RNA-binding S4 domain"/>
    <property type="match status" value="1"/>
</dbReference>
<evidence type="ECO:0000313" key="2">
    <source>
        <dbReference type="Proteomes" id="UP000471082"/>
    </source>
</evidence>
<sequence length="88" mass="9682">MKLVKHIANLGYGSRKQVTQLFRQGAVTDAAGEVLYADDQVEHDAIRIDGEPLDPPAGFSLLLHKPGGYTCSTKDTGRLIYELLPPRF</sequence>
<feature type="non-terminal residue" evidence="1">
    <location>
        <position position="88"/>
    </location>
</feature>
<evidence type="ECO:0000313" key="1">
    <source>
        <dbReference type="EMBL" id="NEL80541.1"/>
    </source>
</evidence>
<proteinExistence type="predicted"/>
<reference evidence="1 2" key="1">
    <citation type="submission" date="2019-11" db="EMBL/GenBank/DDBJ databases">
        <title>Genome-resolved metagenomics to study the prevalence of co-infection and intraspecific heterogeneity among plant pathogen metapopulations.</title>
        <authorList>
            <person name="Newberry E."/>
            <person name="Bhandari R."/>
            <person name="Kemble J."/>
            <person name="Sikora E."/>
            <person name="Potnis N."/>
        </authorList>
    </citation>
    <scope>NUCLEOTIDE SEQUENCE [LARGE SCALE GENOMIC DNA]</scope>
    <source>
        <strain evidence="1">Xp_Tom_Tuscaloosa_18b</strain>
    </source>
</reference>